<proteinExistence type="inferred from homology"/>
<keyword evidence="8 14" id="KW-0963">Cytoplasm</keyword>
<feature type="binding site" evidence="14 15">
    <location>
        <position position="101"/>
    </location>
    <ligand>
        <name>a divalent metal cation</name>
        <dbReference type="ChEBI" id="CHEBI:60240"/>
    </ligand>
</feature>
<dbReference type="GO" id="GO:0032299">
    <property type="term" value="C:ribonuclease H2 complex"/>
    <property type="evidence" value="ECO:0007669"/>
    <property type="project" value="TreeGrafter"/>
</dbReference>
<accession>A0A5C5U821</accession>
<name>A0A5C5U821_9GAMM</name>
<evidence type="ECO:0000256" key="5">
    <source>
        <dbReference type="ARBA" id="ARBA00007383"/>
    </source>
</evidence>
<dbReference type="InterPro" id="IPR012337">
    <property type="entry name" value="RNaseH-like_sf"/>
</dbReference>
<dbReference type="EC" id="3.1.26.4" evidence="6 14"/>
<keyword evidence="11 14" id="KW-0255">Endonuclease</keyword>
<dbReference type="EMBL" id="VOHE01000001">
    <property type="protein sequence ID" value="TWT22126.1"/>
    <property type="molecule type" value="Genomic_DNA"/>
</dbReference>
<dbReference type="GO" id="GO:0004523">
    <property type="term" value="F:RNA-DNA hybrid ribonuclease activity"/>
    <property type="evidence" value="ECO:0007669"/>
    <property type="project" value="UniProtKB-UniRule"/>
</dbReference>
<comment type="catalytic activity">
    <reaction evidence="1 14 15 16">
        <text>Endonucleolytic cleavage to 5'-phosphomonoester.</text>
        <dbReference type="EC" id="3.1.26.4"/>
    </reaction>
</comment>
<evidence type="ECO:0000256" key="10">
    <source>
        <dbReference type="ARBA" id="ARBA00022723"/>
    </source>
</evidence>
<dbReference type="InterPro" id="IPR024567">
    <property type="entry name" value="RNase_HII/HIII_dom"/>
</dbReference>
<evidence type="ECO:0000256" key="3">
    <source>
        <dbReference type="ARBA" id="ARBA00004065"/>
    </source>
</evidence>
<evidence type="ECO:0000256" key="9">
    <source>
        <dbReference type="ARBA" id="ARBA00022722"/>
    </source>
</evidence>
<dbReference type="SUPFAM" id="SSF53098">
    <property type="entry name" value="Ribonuclease H-like"/>
    <property type="match status" value="1"/>
</dbReference>
<evidence type="ECO:0000256" key="15">
    <source>
        <dbReference type="PROSITE-ProRule" id="PRU01319"/>
    </source>
</evidence>
<keyword evidence="12 14" id="KW-0378">Hydrolase</keyword>
<evidence type="ECO:0000256" key="12">
    <source>
        <dbReference type="ARBA" id="ARBA00022801"/>
    </source>
</evidence>
<dbReference type="OrthoDB" id="9803420at2"/>
<feature type="domain" description="RNase H type-2" evidence="17">
    <location>
        <begin position="3"/>
        <end position="190"/>
    </location>
</feature>
<evidence type="ECO:0000313" key="18">
    <source>
        <dbReference type="EMBL" id="TWT22126.1"/>
    </source>
</evidence>
<dbReference type="PROSITE" id="PS51975">
    <property type="entry name" value="RNASE_H_2"/>
    <property type="match status" value="1"/>
</dbReference>
<evidence type="ECO:0000256" key="4">
    <source>
        <dbReference type="ARBA" id="ARBA00004496"/>
    </source>
</evidence>
<dbReference type="InterPro" id="IPR022898">
    <property type="entry name" value="RNase_HII"/>
</dbReference>
<sequence length="190" mass="20651">MSWRVAGVDEAGCGPLAGPVVVAAVILDPHRPIDGLDDSKKLSPARREALYPQIIASAYAWRIEFVRVEEIDALNILQARLTGMRRALCALDPAATRARIDGNRLPADLPCRAEAVVGGDAQDPAIMAASILAKVARDRAMLELHAQFPQYGFDRHKGYPSPSHLAALREHGPCPHHRRSFAPIAQLALF</sequence>
<dbReference type="GO" id="GO:0006298">
    <property type="term" value="P:mismatch repair"/>
    <property type="evidence" value="ECO:0007669"/>
    <property type="project" value="TreeGrafter"/>
</dbReference>
<dbReference type="GO" id="GO:0043137">
    <property type="term" value="P:DNA replication, removal of RNA primer"/>
    <property type="evidence" value="ECO:0007669"/>
    <property type="project" value="TreeGrafter"/>
</dbReference>
<comment type="subcellular location">
    <subcellularLocation>
        <location evidence="4 14">Cytoplasm</location>
    </subcellularLocation>
</comment>
<evidence type="ECO:0000259" key="17">
    <source>
        <dbReference type="PROSITE" id="PS51975"/>
    </source>
</evidence>
<keyword evidence="9 14" id="KW-0540">Nuclease</keyword>
<dbReference type="AlphaFoldDB" id="A0A5C5U821"/>
<evidence type="ECO:0000313" key="19">
    <source>
        <dbReference type="Proteomes" id="UP000315949"/>
    </source>
</evidence>
<comment type="similarity">
    <text evidence="5 14 16">Belongs to the RNase HII family.</text>
</comment>
<dbReference type="NCBIfam" id="NF000595">
    <property type="entry name" value="PRK00015.1-3"/>
    <property type="match status" value="1"/>
</dbReference>
<evidence type="ECO:0000256" key="7">
    <source>
        <dbReference type="ARBA" id="ARBA00019179"/>
    </source>
</evidence>
<evidence type="ECO:0000256" key="2">
    <source>
        <dbReference type="ARBA" id="ARBA00001946"/>
    </source>
</evidence>
<protein>
    <recommendedName>
        <fullName evidence="7 14">Ribonuclease HII</fullName>
        <shortName evidence="14">RNase HII</shortName>
        <ecNumber evidence="6 14">3.1.26.4</ecNumber>
    </recommendedName>
</protein>
<dbReference type="GO" id="GO:0003723">
    <property type="term" value="F:RNA binding"/>
    <property type="evidence" value="ECO:0007669"/>
    <property type="project" value="UniProtKB-UniRule"/>
</dbReference>
<feature type="binding site" evidence="14 15">
    <location>
        <position position="9"/>
    </location>
    <ligand>
        <name>a divalent metal cation</name>
        <dbReference type="ChEBI" id="CHEBI:60240"/>
    </ligand>
</feature>
<dbReference type="PANTHER" id="PTHR10954:SF18">
    <property type="entry name" value="RIBONUCLEASE HII"/>
    <property type="match status" value="1"/>
</dbReference>
<keyword evidence="13 14" id="KW-0464">Manganese</keyword>
<evidence type="ECO:0000256" key="1">
    <source>
        <dbReference type="ARBA" id="ARBA00000077"/>
    </source>
</evidence>
<dbReference type="GO" id="GO:0030145">
    <property type="term" value="F:manganese ion binding"/>
    <property type="evidence" value="ECO:0007669"/>
    <property type="project" value="UniProtKB-UniRule"/>
</dbReference>
<dbReference type="Gene3D" id="3.30.420.10">
    <property type="entry name" value="Ribonuclease H-like superfamily/Ribonuclease H"/>
    <property type="match status" value="1"/>
</dbReference>
<comment type="caution">
    <text evidence="18">The sequence shown here is derived from an EMBL/GenBank/DDBJ whole genome shotgun (WGS) entry which is preliminary data.</text>
</comment>
<dbReference type="GO" id="GO:0005737">
    <property type="term" value="C:cytoplasm"/>
    <property type="evidence" value="ECO:0007669"/>
    <property type="project" value="UniProtKB-SubCell"/>
</dbReference>
<evidence type="ECO:0000256" key="11">
    <source>
        <dbReference type="ARBA" id="ARBA00022759"/>
    </source>
</evidence>
<evidence type="ECO:0000256" key="14">
    <source>
        <dbReference type="HAMAP-Rule" id="MF_00052"/>
    </source>
</evidence>
<reference evidence="18 19" key="1">
    <citation type="submission" date="2019-07" db="EMBL/GenBank/DDBJ databases">
        <title>Luteimonas sp. YD-1 nov., isolated from acidic soil.</title>
        <authorList>
            <person name="Zhou J."/>
        </authorList>
    </citation>
    <scope>NUCLEOTIDE SEQUENCE [LARGE SCALE GENOMIC DNA]</scope>
    <source>
        <strain evidence="18 19">YD-1</strain>
    </source>
</reference>
<evidence type="ECO:0000256" key="16">
    <source>
        <dbReference type="RuleBase" id="RU003515"/>
    </source>
</evidence>
<evidence type="ECO:0000256" key="13">
    <source>
        <dbReference type="ARBA" id="ARBA00023211"/>
    </source>
</evidence>
<keyword evidence="19" id="KW-1185">Reference proteome</keyword>
<comment type="cofactor">
    <cofactor evidence="14 15">
        <name>Mn(2+)</name>
        <dbReference type="ChEBI" id="CHEBI:29035"/>
    </cofactor>
    <cofactor evidence="14 15">
        <name>Mg(2+)</name>
        <dbReference type="ChEBI" id="CHEBI:18420"/>
    </cofactor>
    <text evidence="14 15">Manganese or magnesium. Binds 1 divalent metal ion per monomer in the absence of substrate. May bind a second metal ion after substrate binding.</text>
</comment>
<organism evidence="18 19">
    <name type="scientific">Luteimonas wenzhouensis</name>
    <dbReference type="NCBI Taxonomy" id="2599615"/>
    <lineage>
        <taxon>Bacteria</taxon>
        <taxon>Pseudomonadati</taxon>
        <taxon>Pseudomonadota</taxon>
        <taxon>Gammaproteobacteria</taxon>
        <taxon>Lysobacterales</taxon>
        <taxon>Lysobacteraceae</taxon>
        <taxon>Luteimonas</taxon>
    </lineage>
</organism>
<dbReference type="Pfam" id="PF01351">
    <property type="entry name" value="RNase_HII"/>
    <property type="match status" value="1"/>
</dbReference>
<comment type="cofactor">
    <cofactor evidence="2">
        <name>Mg(2+)</name>
        <dbReference type="ChEBI" id="CHEBI:18420"/>
    </cofactor>
</comment>
<evidence type="ECO:0000256" key="8">
    <source>
        <dbReference type="ARBA" id="ARBA00022490"/>
    </source>
</evidence>
<dbReference type="HAMAP" id="MF_00052_B">
    <property type="entry name" value="RNase_HII_B"/>
    <property type="match status" value="1"/>
</dbReference>
<keyword evidence="10 14" id="KW-0479">Metal-binding</keyword>
<dbReference type="Proteomes" id="UP000315949">
    <property type="component" value="Unassembled WGS sequence"/>
</dbReference>
<dbReference type="CDD" id="cd07182">
    <property type="entry name" value="RNase_HII_bacteria_HII_like"/>
    <property type="match status" value="1"/>
</dbReference>
<gene>
    <name evidence="14" type="primary">rnhB</name>
    <name evidence="18" type="ORF">FQY79_03175</name>
</gene>
<dbReference type="RefSeq" id="WP_146310650.1">
    <property type="nucleotide sequence ID" value="NZ_VOHE01000001.1"/>
</dbReference>
<comment type="function">
    <text evidence="3 14 16">Endonuclease that specifically degrades the RNA of RNA-DNA hybrids.</text>
</comment>
<dbReference type="PANTHER" id="PTHR10954">
    <property type="entry name" value="RIBONUCLEASE H2 SUBUNIT A"/>
    <property type="match status" value="1"/>
</dbReference>
<dbReference type="InterPro" id="IPR036397">
    <property type="entry name" value="RNaseH_sf"/>
</dbReference>
<evidence type="ECO:0000256" key="6">
    <source>
        <dbReference type="ARBA" id="ARBA00012180"/>
    </source>
</evidence>
<dbReference type="InterPro" id="IPR001352">
    <property type="entry name" value="RNase_HII/HIII"/>
</dbReference>
<feature type="binding site" evidence="14 15">
    <location>
        <position position="10"/>
    </location>
    <ligand>
        <name>a divalent metal cation</name>
        <dbReference type="ChEBI" id="CHEBI:60240"/>
    </ligand>
</feature>